<feature type="compositionally biased region" description="Basic and acidic residues" evidence="1">
    <location>
        <begin position="186"/>
        <end position="200"/>
    </location>
</feature>
<proteinExistence type="predicted"/>
<organism evidence="2 3">
    <name type="scientific">Seminavis robusta</name>
    <dbReference type="NCBI Taxonomy" id="568900"/>
    <lineage>
        <taxon>Eukaryota</taxon>
        <taxon>Sar</taxon>
        <taxon>Stramenopiles</taxon>
        <taxon>Ochrophyta</taxon>
        <taxon>Bacillariophyta</taxon>
        <taxon>Bacillariophyceae</taxon>
        <taxon>Bacillariophycidae</taxon>
        <taxon>Naviculales</taxon>
        <taxon>Naviculaceae</taxon>
        <taxon>Seminavis</taxon>
    </lineage>
</organism>
<protein>
    <submittedName>
        <fullName evidence="2">Uncharacterized protein</fullName>
    </submittedName>
</protein>
<dbReference type="AlphaFoldDB" id="A0A9N8DJE0"/>
<evidence type="ECO:0000256" key="1">
    <source>
        <dbReference type="SAM" id="MobiDB-lite"/>
    </source>
</evidence>
<comment type="caution">
    <text evidence="2">The sequence shown here is derived from an EMBL/GenBank/DDBJ whole genome shotgun (WGS) entry which is preliminary data.</text>
</comment>
<reference evidence="2" key="1">
    <citation type="submission" date="2020-06" db="EMBL/GenBank/DDBJ databases">
        <authorList>
            <consortium name="Plant Systems Biology data submission"/>
        </authorList>
    </citation>
    <scope>NUCLEOTIDE SEQUENCE</scope>
    <source>
        <strain evidence="2">D6</strain>
    </source>
</reference>
<gene>
    <name evidence="2" type="ORF">SEMRO_185_G080250.1</name>
</gene>
<evidence type="ECO:0000313" key="3">
    <source>
        <dbReference type="Proteomes" id="UP001153069"/>
    </source>
</evidence>
<feature type="region of interest" description="Disordered" evidence="1">
    <location>
        <begin position="165"/>
        <end position="207"/>
    </location>
</feature>
<evidence type="ECO:0000313" key="2">
    <source>
        <dbReference type="EMBL" id="CAB9504078.1"/>
    </source>
</evidence>
<sequence length="207" mass="22908">MVEKQQLAKGLDDMKSANVSEILDAGETESAFRTILPHFLIAMGCPASISELEEKLKWFQKTHTRTTVEIFKKPDRKLAKGYLEAIITNRDYKNAFTTTLSLTSSEDSGEHPAVLPATAVAAIPHEAAAAVLADHLKLNIAPPFSNEEKSQPLQRALPLLEHAEMWPREQQSVSAKAVTKRKRAPAKKDGDNDKPEDKVTKAKKISR</sequence>
<accession>A0A9N8DJE0</accession>
<name>A0A9N8DJE0_9STRA</name>
<dbReference type="EMBL" id="CAICTM010000184">
    <property type="protein sequence ID" value="CAB9504078.1"/>
    <property type="molecule type" value="Genomic_DNA"/>
</dbReference>
<dbReference type="Proteomes" id="UP001153069">
    <property type="component" value="Unassembled WGS sequence"/>
</dbReference>
<keyword evidence="3" id="KW-1185">Reference proteome</keyword>